<accession>A0A1U8J143</accession>
<dbReference type="AlphaFoldDB" id="A0A1U8J143"/>
<protein>
    <submittedName>
        <fullName evidence="2">Uncharacterized protein</fullName>
    </submittedName>
</protein>
<dbReference type="PaxDb" id="3635-A0A1U8J143"/>
<organism evidence="1 2">
    <name type="scientific">Gossypium hirsutum</name>
    <name type="common">Upland cotton</name>
    <name type="synonym">Gossypium mexicanum</name>
    <dbReference type="NCBI Taxonomy" id="3635"/>
    <lineage>
        <taxon>Eukaryota</taxon>
        <taxon>Viridiplantae</taxon>
        <taxon>Streptophyta</taxon>
        <taxon>Embryophyta</taxon>
        <taxon>Tracheophyta</taxon>
        <taxon>Spermatophyta</taxon>
        <taxon>Magnoliopsida</taxon>
        <taxon>eudicotyledons</taxon>
        <taxon>Gunneridae</taxon>
        <taxon>Pentapetalae</taxon>
        <taxon>rosids</taxon>
        <taxon>malvids</taxon>
        <taxon>Malvales</taxon>
        <taxon>Malvaceae</taxon>
        <taxon>Malvoideae</taxon>
        <taxon>Gossypium</taxon>
    </lineage>
</organism>
<keyword evidence="1" id="KW-1185">Reference proteome</keyword>
<dbReference type="Proteomes" id="UP000818029">
    <property type="component" value="Chromosome A04"/>
</dbReference>
<dbReference type="GeneID" id="107902379"/>
<dbReference type="OrthoDB" id="999475at2759"/>
<reference evidence="1" key="1">
    <citation type="journal article" date="2020" name="Nat. Genet.">
        <title>Genomic diversifications of five Gossypium allopolyploid species and their impact on cotton improvement.</title>
        <authorList>
            <person name="Chen Z.J."/>
            <person name="Sreedasyam A."/>
            <person name="Ando A."/>
            <person name="Song Q."/>
            <person name="De Santiago L.M."/>
            <person name="Hulse-Kemp A.M."/>
            <person name="Ding M."/>
            <person name="Ye W."/>
            <person name="Kirkbride R.C."/>
            <person name="Jenkins J."/>
            <person name="Plott C."/>
            <person name="Lovell J."/>
            <person name="Lin Y.M."/>
            <person name="Vaughn R."/>
            <person name="Liu B."/>
            <person name="Simpson S."/>
            <person name="Scheffler B.E."/>
            <person name="Wen L."/>
            <person name="Saski C.A."/>
            <person name="Grover C.E."/>
            <person name="Hu G."/>
            <person name="Conover J.L."/>
            <person name="Carlson J.W."/>
            <person name="Shu S."/>
            <person name="Boston L.B."/>
            <person name="Williams M."/>
            <person name="Peterson D.G."/>
            <person name="McGee K."/>
            <person name="Jones D.C."/>
            <person name="Wendel J.F."/>
            <person name="Stelly D.M."/>
            <person name="Grimwood J."/>
            <person name="Schmutz J."/>
        </authorList>
    </citation>
    <scope>NUCLEOTIDE SEQUENCE [LARGE SCALE GENOMIC DNA]</scope>
    <source>
        <strain evidence="1">cv. TM-1</strain>
    </source>
</reference>
<dbReference type="RefSeq" id="XP_016684060.1">
    <property type="nucleotide sequence ID" value="XM_016828571.1"/>
</dbReference>
<name>A0A1U8J143_GOSHI</name>
<gene>
    <name evidence="2" type="primary">LOC107902379</name>
</gene>
<evidence type="ECO:0000313" key="1">
    <source>
        <dbReference type="Proteomes" id="UP000818029"/>
    </source>
</evidence>
<evidence type="ECO:0000313" key="2">
    <source>
        <dbReference type="RefSeq" id="XP_016684060.1"/>
    </source>
</evidence>
<proteinExistence type="predicted"/>
<sequence length="147" mass="16633">MSLNCATKWIVLRTVEDDEVVVIGEHRNYLSNVISTLRAERLVCKGCEAYLAYISVLDSGDSFVKNIRTVKDFLDVFLEELLWLPPNCEIEFGIELLPGIAPVSIAPYRMTPKELANVVADTLSRRAMTDLRIKSKQLKDESLGLRF</sequence>
<dbReference type="KEGG" id="ghi:107902379"/>
<reference evidence="2" key="2">
    <citation type="submission" date="2025-08" db="UniProtKB">
        <authorList>
            <consortium name="RefSeq"/>
        </authorList>
    </citation>
    <scope>IDENTIFICATION</scope>
</reference>